<dbReference type="Gene3D" id="3.90.550.10">
    <property type="entry name" value="Spore Coat Polysaccharide Biosynthesis Protein SpsA, Chain A"/>
    <property type="match status" value="2"/>
</dbReference>
<feature type="transmembrane region" description="Helical" evidence="1">
    <location>
        <begin position="412"/>
        <end position="436"/>
    </location>
</feature>
<keyword evidence="1" id="KW-0812">Transmembrane</keyword>
<name>A0AAN8FV36_TRICO</name>
<dbReference type="Proteomes" id="UP001331761">
    <property type="component" value="Unassembled WGS sequence"/>
</dbReference>
<dbReference type="InterPro" id="IPR004988">
    <property type="entry name" value="DUF273"/>
</dbReference>
<sequence>MRILQDERPLACTTYSNLASSQSEIAIYGDHFSTFILRWDDSDWDDSDNSSKRHVTYPKRHNMNECLPYFGKVTIFVGYTAELKKVGMYDVAQRSLECYLKTVNYTLLTVDLDNDSRVNESCSLHESIFYKKHCAVIQYLPETDWMLVLDADTGIVNPDHCIEEYIDDRVSVLLIERFFNWEFSAGNYLIKNSPFAYHFLRSWLDYAFKATETSWHGNDQGGLMLNVLGLLLPHAKHEYSVCEHYWKEATNYETYMKMVTCVRLALGSKRLWSGKIRIFNRAHGFVRDGWSTAQIWSPKDFMLHGWKKLERQEEHPFSEVINPEKCGEGLHGWHWKQEKRRSAEEIRSDLEVSEAYYRKLFPKRARIIPLLDVLNVSNCYPHCETLNQLFLRRHILKQKSTSLPVMAAKKTYLVYLAALMAFSCISLLMLMVPLSYKEPSWTNFKPKKSKGEIEIKTRRSSIYPRRKYMGECRKAHGRVMILVMYTRSTLPSGTNGRTVACYASLSKYDLVRVDIDINEEVNAACSKHKMTKYKRFCAAARFLQNTDWMLVVDDNTAIANPNHCVEEWIDDRVNIIFLEKFNNWEISYGNYLVRRSEWSINFLRELADQEYNPPRSRSSYDKGILPAFLAQILVDNGDVEYDQCLLEWGTKLGYDTPLACARLVLGHQRLWPGKVRIYSKAHGWARDSALTSNFWCESDFLLHDWQETSIEGELWMSPYGEQDSASCALKGTSWKWLPNKEVKCSIIREDFQAYESMNRRNYPKVAEEFLKELEVWSCYPQCEID</sequence>
<evidence type="ECO:0000256" key="1">
    <source>
        <dbReference type="SAM" id="Phobius"/>
    </source>
</evidence>
<dbReference type="PANTHER" id="PTHR31562">
    <property type="entry name" value="PROTEIN CBG18972"/>
    <property type="match status" value="1"/>
</dbReference>
<evidence type="ECO:0000313" key="3">
    <source>
        <dbReference type="Proteomes" id="UP001331761"/>
    </source>
</evidence>
<organism evidence="2 3">
    <name type="scientific">Trichostrongylus colubriformis</name>
    <name type="common">Black scour worm</name>
    <dbReference type="NCBI Taxonomy" id="6319"/>
    <lineage>
        <taxon>Eukaryota</taxon>
        <taxon>Metazoa</taxon>
        <taxon>Ecdysozoa</taxon>
        <taxon>Nematoda</taxon>
        <taxon>Chromadorea</taxon>
        <taxon>Rhabditida</taxon>
        <taxon>Rhabditina</taxon>
        <taxon>Rhabditomorpha</taxon>
        <taxon>Strongyloidea</taxon>
        <taxon>Trichostrongylidae</taxon>
        <taxon>Trichostrongylus</taxon>
    </lineage>
</organism>
<keyword evidence="3" id="KW-1185">Reference proteome</keyword>
<dbReference type="InterPro" id="IPR029044">
    <property type="entry name" value="Nucleotide-diphossugar_trans"/>
</dbReference>
<keyword evidence="1" id="KW-1133">Transmembrane helix</keyword>
<proteinExistence type="predicted"/>
<accession>A0AAN8FV36</accession>
<reference evidence="2 3" key="1">
    <citation type="submission" date="2019-10" db="EMBL/GenBank/DDBJ databases">
        <title>Assembly and Annotation for the nematode Trichostrongylus colubriformis.</title>
        <authorList>
            <person name="Martin J."/>
        </authorList>
    </citation>
    <scope>NUCLEOTIDE SEQUENCE [LARGE SCALE GENOMIC DNA]</scope>
    <source>
        <strain evidence="2">G859</strain>
        <tissue evidence="2">Whole worm</tissue>
    </source>
</reference>
<dbReference type="PANTHER" id="PTHR31562:SF8">
    <property type="entry name" value="ALPHA-1,6-MANNOSYLTRANSFERASE"/>
    <property type="match status" value="1"/>
</dbReference>
<dbReference type="Pfam" id="PF03314">
    <property type="entry name" value="DUF273"/>
    <property type="match status" value="2"/>
</dbReference>
<gene>
    <name evidence="2" type="ORF">GCK32_001690</name>
</gene>
<comment type="caution">
    <text evidence="2">The sequence shown here is derived from an EMBL/GenBank/DDBJ whole genome shotgun (WGS) entry which is preliminary data.</text>
</comment>
<protein>
    <recommendedName>
        <fullName evidence="4">Nucleotide-diphospho-sugar transferase</fullName>
    </recommendedName>
</protein>
<evidence type="ECO:0008006" key="4">
    <source>
        <dbReference type="Google" id="ProtNLM"/>
    </source>
</evidence>
<dbReference type="EMBL" id="WIXE01006141">
    <property type="protein sequence ID" value="KAK5981567.1"/>
    <property type="molecule type" value="Genomic_DNA"/>
</dbReference>
<keyword evidence="1" id="KW-0472">Membrane</keyword>
<evidence type="ECO:0000313" key="2">
    <source>
        <dbReference type="EMBL" id="KAK5981567.1"/>
    </source>
</evidence>
<dbReference type="AlphaFoldDB" id="A0AAN8FV36"/>